<gene>
    <name evidence="8" type="ORF">SHERM_14294</name>
</gene>
<feature type="transmembrane region" description="Helical" evidence="6">
    <location>
        <begin position="114"/>
        <end position="133"/>
    </location>
</feature>
<name>A0A9N7MR60_STRHE</name>
<dbReference type="PANTHER" id="PTHR48140:SF1">
    <property type="entry name" value="FATTY ACID DESATURASE 4, CHLOROPLASTIC-RELATED"/>
    <property type="match status" value="1"/>
</dbReference>
<feature type="transmembrane region" description="Helical" evidence="6">
    <location>
        <begin position="58"/>
        <end position="78"/>
    </location>
</feature>
<dbReference type="AlphaFoldDB" id="A0A9N7MR60"/>
<dbReference type="InterPro" id="IPR052864">
    <property type="entry name" value="Chloroplast_FAD_CarF"/>
</dbReference>
<keyword evidence="4 6" id="KW-1133">Transmembrane helix</keyword>
<dbReference type="OrthoDB" id="5103at2759"/>
<comment type="subcellular location">
    <subcellularLocation>
        <location evidence="1">Membrane</location>
        <topology evidence="1">Multi-pass membrane protein</topology>
    </subcellularLocation>
</comment>
<feature type="domain" description="Lipid desaturase" evidence="7">
    <location>
        <begin position="65"/>
        <end position="233"/>
    </location>
</feature>
<sequence length="247" mass="27297">MSAQVEANKKNLATTQNEIEESWQVSTWSHRAWLAIGCAAVLFSVAKSIHYGSTKASIFAAFVGYILADLGSGIYHWAIDNYGSPNTPIFGSQIEGFQGHHQQPWAITKKQVAVNLYLTAASVSVAVIPINILSTNPPLLMFVGVFGASEIFSQQFHAWAHTPRRKLPAVVKALQDAGILLAPSQHAAHHRPPYNNNYCIVSGIWNRILDRTGFFLGLELVFDWAFGYKPRCWGEPNFEWAQVSGAK</sequence>
<proteinExistence type="inferred from homology"/>
<evidence type="ECO:0000313" key="9">
    <source>
        <dbReference type="Proteomes" id="UP001153555"/>
    </source>
</evidence>
<keyword evidence="9" id="KW-1185">Reference proteome</keyword>
<feature type="transmembrane region" description="Helical" evidence="6">
    <location>
        <begin position="28"/>
        <end position="46"/>
    </location>
</feature>
<dbReference type="Pfam" id="PF10520">
    <property type="entry name" value="Lipid_desat"/>
    <property type="match status" value="1"/>
</dbReference>
<evidence type="ECO:0000256" key="6">
    <source>
        <dbReference type="SAM" id="Phobius"/>
    </source>
</evidence>
<protein>
    <submittedName>
        <fullName evidence="8">Fatty acid desaturase 4- chloroplastic</fullName>
    </submittedName>
</protein>
<evidence type="ECO:0000256" key="5">
    <source>
        <dbReference type="ARBA" id="ARBA00023136"/>
    </source>
</evidence>
<evidence type="ECO:0000313" key="8">
    <source>
        <dbReference type="EMBL" id="CAA0813960.1"/>
    </source>
</evidence>
<dbReference type="Proteomes" id="UP001153555">
    <property type="component" value="Unassembled WGS sequence"/>
</dbReference>
<keyword evidence="5 6" id="KW-0472">Membrane</keyword>
<dbReference type="PANTHER" id="PTHR48140">
    <property type="entry name" value="FATTY ACID DESATURASE 4, CHLOROPLASTIC-RELATED"/>
    <property type="match status" value="1"/>
</dbReference>
<accession>A0A9N7MR60</accession>
<evidence type="ECO:0000256" key="3">
    <source>
        <dbReference type="ARBA" id="ARBA00022692"/>
    </source>
</evidence>
<evidence type="ECO:0000256" key="2">
    <source>
        <dbReference type="ARBA" id="ARBA00007620"/>
    </source>
</evidence>
<evidence type="ECO:0000256" key="4">
    <source>
        <dbReference type="ARBA" id="ARBA00022989"/>
    </source>
</evidence>
<comment type="caution">
    <text evidence="8">The sequence shown here is derived from an EMBL/GenBank/DDBJ whole genome shotgun (WGS) entry which is preliminary data.</text>
</comment>
<dbReference type="GO" id="GO:0016020">
    <property type="term" value="C:membrane"/>
    <property type="evidence" value="ECO:0007669"/>
    <property type="project" value="UniProtKB-SubCell"/>
</dbReference>
<evidence type="ECO:0000256" key="1">
    <source>
        <dbReference type="ARBA" id="ARBA00004141"/>
    </source>
</evidence>
<organism evidence="8 9">
    <name type="scientific">Striga hermonthica</name>
    <name type="common">Purple witchweed</name>
    <name type="synonym">Buchnera hermonthica</name>
    <dbReference type="NCBI Taxonomy" id="68872"/>
    <lineage>
        <taxon>Eukaryota</taxon>
        <taxon>Viridiplantae</taxon>
        <taxon>Streptophyta</taxon>
        <taxon>Embryophyta</taxon>
        <taxon>Tracheophyta</taxon>
        <taxon>Spermatophyta</taxon>
        <taxon>Magnoliopsida</taxon>
        <taxon>eudicotyledons</taxon>
        <taxon>Gunneridae</taxon>
        <taxon>Pentapetalae</taxon>
        <taxon>asterids</taxon>
        <taxon>lamiids</taxon>
        <taxon>Lamiales</taxon>
        <taxon>Orobanchaceae</taxon>
        <taxon>Buchnereae</taxon>
        <taxon>Striga</taxon>
    </lineage>
</organism>
<comment type="similarity">
    <text evidence="2">Belongs to the fatty acid desaturase CarF family.</text>
</comment>
<dbReference type="EMBL" id="CACSLK010012206">
    <property type="protein sequence ID" value="CAA0813960.1"/>
    <property type="molecule type" value="Genomic_DNA"/>
</dbReference>
<keyword evidence="3 6" id="KW-0812">Transmembrane</keyword>
<dbReference type="InterPro" id="IPR019547">
    <property type="entry name" value="Lipid_desat"/>
</dbReference>
<evidence type="ECO:0000259" key="7">
    <source>
        <dbReference type="Pfam" id="PF10520"/>
    </source>
</evidence>
<reference evidence="8" key="1">
    <citation type="submission" date="2019-12" db="EMBL/GenBank/DDBJ databases">
        <authorList>
            <person name="Scholes J."/>
        </authorList>
    </citation>
    <scope>NUCLEOTIDE SEQUENCE</scope>
</reference>